<proteinExistence type="predicted"/>
<dbReference type="EMBL" id="CAINUL010000005">
    <property type="protein sequence ID" value="CAD0109732.1"/>
    <property type="molecule type" value="Genomic_DNA"/>
</dbReference>
<dbReference type="OrthoDB" id="10492441at2759"/>
<feature type="compositionally biased region" description="Basic and acidic residues" evidence="1">
    <location>
        <begin position="16"/>
        <end position="26"/>
    </location>
</feature>
<feature type="compositionally biased region" description="Acidic residues" evidence="1">
    <location>
        <begin position="98"/>
        <end position="109"/>
    </location>
</feature>
<feature type="compositionally biased region" description="Polar residues" evidence="1">
    <location>
        <begin position="63"/>
        <end position="73"/>
    </location>
</feature>
<evidence type="ECO:0000256" key="1">
    <source>
        <dbReference type="SAM" id="MobiDB-lite"/>
    </source>
</evidence>
<keyword evidence="3" id="KW-1185">Reference proteome</keyword>
<protein>
    <submittedName>
        <fullName evidence="2">Uncharacterized protein</fullName>
    </submittedName>
</protein>
<evidence type="ECO:0000313" key="3">
    <source>
        <dbReference type="Proteomes" id="UP000745764"/>
    </source>
</evidence>
<organism evidence="2 3">
    <name type="scientific">Aureobasidium uvarum</name>
    <dbReference type="NCBI Taxonomy" id="2773716"/>
    <lineage>
        <taxon>Eukaryota</taxon>
        <taxon>Fungi</taxon>
        <taxon>Dikarya</taxon>
        <taxon>Ascomycota</taxon>
        <taxon>Pezizomycotina</taxon>
        <taxon>Dothideomycetes</taxon>
        <taxon>Dothideomycetidae</taxon>
        <taxon>Dothideales</taxon>
        <taxon>Saccotheciaceae</taxon>
        <taxon>Aureobasidium</taxon>
    </lineage>
</organism>
<feature type="region of interest" description="Disordered" evidence="1">
    <location>
        <begin position="56"/>
        <end position="109"/>
    </location>
</feature>
<gene>
    <name evidence="2" type="ORF">AWRI4620_LOCUS3987</name>
</gene>
<sequence length="109" mass="12407">MIEEEDEGPSLANRWANEHGDNDEKLPGLASRAWGLESHNKRKMLLRWLAKMDKARRARLTGSAAQDQEQRSPGGSGLTRFAGNIKPDDKVKERDEKELDEAEQEEKHL</sequence>
<comment type="caution">
    <text evidence="2">The sequence shown here is derived from an EMBL/GenBank/DDBJ whole genome shotgun (WGS) entry which is preliminary data.</text>
</comment>
<evidence type="ECO:0000313" key="2">
    <source>
        <dbReference type="EMBL" id="CAD0109732.1"/>
    </source>
</evidence>
<accession>A0A9N8KH89</accession>
<feature type="compositionally biased region" description="Basic and acidic residues" evidence="1">
    <location>
        <begin position="86"/>
        <end position="97"/>
    </location>
</feature>
<dbReference type="AlphaFoldDB" id="A0A9N8KH89"/>
<reference evidence="2" key="1">
    <citation type="submission" date="2020-06" db="EMBL/GenBank/DDBJ databases">
        <authorList>
            <person name="Onetto C."/>
        </authorList>
    </citation>
    <scope>NUCLEOTIDE SEQUENCE</scope>
</reference>
<dbReference type="Proteomes" id="UP000745764">
    <property type="component" value="Unassembled WGS sequence"/>
</dbReference>
<name>A0A9N8KH89_9PEZI</name>
<feature type="region of interest" description="Disordered" evidence="1">
    <location>
        <begin position="1"/>
        <end position="28"/>
    </location>
</feature>